<feature type="domain" description="Aminoglycoside phosphotransferase" evidence="1">
    <location>
        <begin position="112"/>
        <end position="226"/>
    </location>
</feature>
<comment type="caution">
    <text evidence="2">The sequence shown here is derived from an EMBL/GenBank/DDBJ whole genome shotgun (WGS) entry which is preliminary data.</text>
</comment>
<accession>A0A6M1LJ95</accession>
<dbReference type="EMBL" id="JAAIKB010000003">
    <property type="protein sequence ID" value="NGM20202.1"/>
    <property type="molecule type" value="Genomic_DNA"/>
</dbReference>
<evidence type="ECO:0000259" key="1">
    <source>
        <dbReference type="Pfam" id="PF01636"/>
    </source>
</evidence>
<protein>
    <submittedName>
        <fullName evidence="2">Phosphotransferase</fullName>
    </submittedName>
</protein>
<dbReference type="AlphaFoldDB" id="A0A6M1LJ95"/>
<evidence type="ECO:0000313" key="2">
    <source>
        <dbReference type="EMBL" id="NGM20202.1"/>
    </source>
</evidence>
<proteinExistence type="predicted"/>
<dbReference type="InterPro" id="IPR011009">
    <property type="entry name" value="Kinase-like_dom_sf"/>
</dbReference>
<organism evidence="2 3">
    <name type="scientific">Falsiroseomonas algicola</name>
    <dbReference type="NCBI Taxonomy" id="2716930"/>
    <lineage>
        <taxon>Bacteria</taxon>
        <taxon>Pseudomonadati</taxon>
        <taxon>Pseudomonadota</taxon>
        <taxon>Alphaproteobacteria</taxon>
        <taxon>Acetobacterales</taxon>
        <taxon>Roseomonadaceae</taxon>
        <taxon>Falsiroseomonas</taxon>
    </lineage>
</organism>
<sequence length="336" mass="35263">MSDEAAAAAGIAARLLGHDPGGFEPLSQPGRRNLLLRLPGGLIAKRILGADAEDRFAREEASLGLPGLPRLVARCAEAKLLVMEDVGPAGSMVAPLLGDNAGAAEAALLAWAHALGTVHGATRGHQALPCPLHLDLGALPTAIDAALPRPAVAALVSAQPGPFRSWVHHDPCPDNVLLAAGTARLIDFERSGSGFCLMDVAYLRMGFPTCWCAGTVPAAIVARVEAAYRRALAPALPEAADDFRFEAGMQAACAVWFLRRLGWLLRLAMAEDSTWGIAPRRSRLLHDAETVAAGSTALAQPARAIASILRGWWRESSPLAPYPAFSAARILASPSR</sequence>
<name>A0A6M1LJ95_9PROT</name>
<keyword evidence="3" id="KW-1185">Reference proteome</keyword>
<dbReference type="Gene3D" id="3.90.1200.10">
    <property type="match status" value="1"/>
</dbReference>
<dbReference type="SUPFAM" id="SSF56112">
    <property type="entry name" value="Protein kinase-like (PK-like)"/>
    <property type="match status" value="1"/>
</dbReference>
<evidence type="ECO:0000313" key="3">
    <source>
        <dbReference type="Proteomes" id="UP000475385"/>
    </source>
</evidence>
<reference evidence="2 3" key="2">
    <citation type="submission" date="2020-03" db="EMBL/GenBank/DDBJ databases">
        <title>Roseomonas stagni sp. nov., isolated from pond water in Japan.</title>
        <authorList>
            <person name="Furuhata K."/>
            <person name="Miyamoto H."/>
            <person name="Goto K."/>
        </authorList>
    </citation>
    <scope>NUCLEOTIDE SEQUENCE [LARGE SCALE GENOMIC DNA]</scope>
    <source>
        <strain evidence="2 3">PeD5</strain>
    </source>
</reference>
<dbReference type="Pfam" id="PF01636">
    <property type="entry name" value="APH"/>
    <property type="match status" value="1"/>
</dbReference>
<reference evidence="2 3" key="1">
    <citation type="submission" date="2020-02" db="EMBL/GenBank/DDBJ databases">
        <authorList>
            <person name="Kim H.M."/>
            <person name="Jeon C.O."/>
        </authorList>
    </citation>
    <scope>NUCLEOTIDE SEQUENCE [LARGE SCALE GENOMIC DNA]</scope>
    <source>
        <strain evidence="2 3">PeD5</strain>
    </source>
</reference>
<dbReference type="RefSeq" id="WP_164694109.1">
    <property type="nucleotide sequence ID" value="NZ_JAAIKB010000003.1"/>
</dbReference>
<dbReference type="InterPro" id="IPR002575">
    <property type="entry name" value="Aminoglycoside_PTrfase"/>
</dbReference>
<dbReference type="Proteomes" id="UP000475385">
    <property type="component" value="Unassembled WGS sequence"/>
</dbReference>
<gene>
    <name evidence="2" type="ORF">G3576_09270</name>
</gene>